<dbReference type="AlphaFoldDB" id="A0A1L9C2X2"/>
<accession>A0A1L9C2X2</accession>
<keyword evidence="4" id="KW-1185">Reference proteome</keyword>
<reference evidence="2" key="2">
    <citation type="submission" date="2017-04" db="EMBL/GenBank/DDBJ databases">
        <authorList>
            <person name="Afonso C.L."/>
            <person name="Miller P.J."/>
            <person name="Scott M.A."/>
            <person name="Spackman E."/>
            <person name="Goraichik I."/>
            <person name="Dimitrov K.M."/>
            <person name="Suarez D.L."/>
            <person name="Swayne D.E."/>
        </authorList>
    </citation>
    <scope>NUCLEOTIDE SEQUENCE [LARGE SCALE GENOMIC DNA]</scope>
    <source>
        <strain evidence="2">FDF-1</strain>
    </source>
</reference>
<dbReference type="RefSeq" id="WP_157769604.1">
    <property type="nucleotide sequence ID" value="NZ_FXBN01000002.1"/>
</dbReference>
<name>A0A1L9C2X2_9EURY</name>
<sequence length="57" mass="6851">MWVINIFGFLHEKVYLIEGMLFEKDGDEFHKDEYANILNERNEIIALNNDLLVHSLW</sequence>
<evidence type="ECO:0000313" key="4">
    <source>
        <dbReference type="Proteomes" id="UP000193969"/>
    </source>
</evidence>
<reference evidence="1 3" key="1">
    <citation type="submission" date="2014-12" db="EMBL/GenBank/DDBJ databases">
        <title>The genome sequence of Methanohalophilus portucalensis strain FDF1.</title>
        <authorList>
            <person name="Lai M.-C."/>
            <person name="Lai S.-J."/>
        </authorList>
    </citation>
    <scope>NUCLEOTIDE SEQUENCE [LARGE SCALE GENOMIC DNA]</scope>
    <source>
        <strain evidence="1 3">FDF-1</strain>
    </source>
</reference>
<protein>
    <submittedName>
        <fullName evidence="1">Uncharacterized protein</fullName>
    </submittedName>
</protein>
<evidence type="ECO:0000313" key="2">
    <source>
        <dbReference type="EMBL" id="SMH36878.1"/>
    </source>
</evidence>
<dbReference type="Proteomes" id="UP000193969">
    <property type="component" value="Unassembled WGS sequence"/>
</dbReference>
<evidence type="ECO:0000313" key="1">
    <source>
        <dbReference type="EMBL" id="OJH48813.1"/>
    </source>
</evidence>
<dbReference type="EMBL" id="JWTK01000005">
    <property type="protein sequence ID" value="OJH48813.1"/>
    <property type="molecule type" value="Genomic_DNA"/>
</dbReference>
<organism evidence="1 3">
    <name type="scientific">Methanohalophilus portucalensis FDF-1</name>
    <dbReference type="NCBI Taxonomy" id="523843"/>
    <lineage>
        <taxon>Archaea</taxon>
        <taxon>Methanobacteriati</taxon>
        <taxon>Methanobacteriota</taxon>
        <taxon>Stenosarchaea group</taxon>
        <taxon>Methanomicrobia</taxon>
        <taxon>Methanosarcinales</taxon>
        <taxon>Methanosarcinaceae</taxon>
        <taxon>Methanohalophilus</taxon>
    </lineage>
</organism>
<dbReference type="Proteomes" id="UP000185713">
    <property type="component" value="Unassembled WGS sequence"/>
</dbReference>
<gene>
    <name evidence="1" type="ORF">MPF_1661</name>
    <name evidence="2" type="ORF">SAMN06264941_1101</name>
</gene>
<reference evidence="4" key="3">
    <citation type="submission" date="2017-04" db="EMBL/GenBank/DDBJ databases">
        <authorList>
            <person name="Varghese N."/>
            <person name="Submissions S."/>
        </authorList>
    </citation>
    <scope>NUCLEOTIDE SEQUENCE [LARGE SCALE GENOMIC DNA]</scope>
    <source>
        <strain evidence="4">FDF-1</strain>
    </source>
</reference>
<proteinExistence type="predicted"/>
<dbReference type="EMBL" id="FXBN01000002">
    <property type="protein sequence ID" value="SMH36878.1"/>
    <property type="molecule type" value="Genomic_DNA"/>
</dbReference>
<evidence type="ECO:0000313" key="3">
    <source>
        <dbReference type="Proteomes" id="UP000185713"/>
    </source>
</evidence>